<evidence type="ECO:0000313" key="2">
    <source>
        <dbReference type="EMBL" id="KRG68411.1"/>
    </source>
</evidence>
<accession>A0A0R0CGF7</accession>
<evidence type="ECO:0000313" key="3">
    <source>
        <dbReference type="Proteomes" id="UP000052052"/>
    </source>
</evidence>
<organism evidence="2 3">
    <name type="scientific">Pseudoxanthomonas dokdonensis</name>
    <dbReference type="NCBI Taxonomy" id="344882"/>
    <lineage>
        <taxon>Bacteria</taxon>
        <taxon>Pseudomonadati</taxon>
        <taxon>Pseudomonadota</taxon>
        <taxon>Gammaproteobacteria</taxon>
        <taxon>Lysobacterales</taxon>
        <taxon>Lysobacteraceae</taxon>
        <taxon>Pseudoxanthomonas</taxon>
    </lineage>
</organism>
<sequence length="85" mass="8801">MLISRSSQAGLALLTSLLLAWAGAVGVTPIKLTLPLAALAGLVALVLLASQARAAHRISGWLRFLAAAFIVYFICWGALTVIAQG</sequence>
<keyword evidence="1" id="KW-0812">Transmembrane</keyword>
<dbReference type="AlphaFoldDB" id="A0A0R0CGF7"/>
<dbReference type="EMBL" id="LDJL01000014">
    <property type="protein sequence ID" value="KRG68411.1"/>
    <property type="molecule type" value="Genomic_DNA"/>
</dbReference>
<dbReference type="Proteomes" id="UP000052052">
    <property type="component" value="Unassembled WGS sequence"/>
</dbReference>
<dbReference type="STRING" id="344882.ABB29_12930"/>
<feature type="transmembrane region" description="Helical" evidence="1">
    <location>
        <begin position="61"/>
        <end position="83"/>
    </location>
</feature>
<reference evidence="2 3" key="1">
    <citation type="submission" date="2015-05" db="EMBL/GenBank/DDBJ databases">
        <title>Genome sequencing and analysis of members of genus Stenotrophomonas.</title>
        <authorList>
            <person name="Patil P.P."/>
            <person name="Midha S."/>
            <person name="Patil P.B."/>
        </authorList>
    </citation>
    <scope>NUCLEOTIDE SEQUENCE [LARGE SCALE GENOMIC DNA]</scope>
    <source>
        <strain evidence="2 3">DSM 21858</strain>
    </source>
</reference>
<evidence type="ECO:0000256" key="1">
    <source>
        <dbReference type="SAM" id="Phobius"/>
    </source>
</evidence>
<gene>
    <name evidence="2" type="ORF">ABB29_12930</name>
</gene>
<proteinExistence type="predicted"/>
<keyword evidence="1" id="KW-0472">Membrane</keyword>
<name>A0A0R0CGF7_9GAMM</name>
<keyword evidence="3" id="KW-1185">Reference proteome</keyword>
<keyword evidence="1" id="KW-1133">Transmembrane helix</keyword>
<evidence type="ECO:0008006" key="4">
    <source>
        <dbReference type="Google" id="ProtNLM"/>
    </source>
</evidence>
<dbReference type="RefSeq" id="WP_057659754.1">
    <property type="nucleotide sequence ID" value="NZ_LDJL01000014.1"/>
</dbReference>
<dbReference type="PATRIC" id="fig|344882.3.peg.964"/>
<protein>
    <recommendedName>
        <fullName evidence="4">Transmembrane protein</fullName>
    </recommendedName>
</protein>
<feature type="transmembrane region" description="Helical" evidence="1">
    <location>
        <begin position="32"/>
        <end position="49"/>
    </location>
</feature>
<comment type="caution">
    <text evidence="2">The sequence shown here is derived from an EMBL/GenBank/DDBJ whole genome shotgun (WGS) entry which is preliminary data.</text>
</comment>